<evidence type="ECO:0000313" key="2">
    <source>
        <dbReference type="Proteomes" id="UP000805704"/>
    </source>
</evidence>
<protein>
    <submittedName>
        <fullName evidence="1">Uncharacterized protein</fullName>
    </submittedName>
</protein>
<evidence type="ECO:0000313" key="1">
    <source>
        <dbReference type="EMBL" id="KAG8010115.1"/>
    </source>
</evidence>
<comment type="caution">
    <text evidence="1">The sequence shown here is derived from an EMBL/GenBank/DDBJ whole genome shotgun (WGS) entry which is preliminary data.</text>
</comment>
<accession>A0ACB7F6M3</accession>
<reference evidence="1" key="1">
    <citation type="submission" date="2020-04" db="EMBL/GenBank/DDBJ databases">
        <title>A chromosome-scale assembly and high-density genetic map of the yellow drum (Nibea albiflora) genome.</title>
        <authorList>
            <person name="Xu D."/>
            <person name="Zhang W."/>
            <person name="Chen R."/>
            <person name="Tan P."/>
            <person name="Wang L."/>
            <person name="Song H."/>
            <person name="Tian L."/>
            <person name="Zhu Q."/>
            <person name="Wang B."/>
        </authorList>
    </citation>
    <scope>NUCLEOTIDE SEQUENCE</scope>
    <source>
        <strain evidence="1">ZJHYS-2018</strain>
    </source>
</reference>
<gene>
    <name evidence="1" type="ORF">GBF38_014299</name>
</gene>
<dbReference type="Proteomes" id="UP000805704">
    <property type="component" value="Chromosome 16"/>
</dbReference>
<name>A0ACB7F6M3_NIBAL</name>
<proteinExistence type="predicted"/>
<keyword evidence="2" id="KW-1185">Reference proteome</keyword>
<organism evidence="1 2">
    <name type="scientific">Nibea albiflora</name>
    <name type="common">Yellow drum</name>
    <name type="synonym">Corvina albiflora</name>
    <dbReference type="NCBI Taxonomy" id="240163"/>
    <lineage>
        <taxon>Eukaryota</taxon>
        <taxon>Metazoa</taxon>
        <taxon>Chordata</taxon>
        <taxon>Craniata</taxon>
        <taxon>Vertebrata</taxon>
        <taxon>Euteleostomi</taxon>
        <taxon>Actinopterygii</taxon>
        <taxon>Neopterygii</taxon>
        <taxon>Teleostei</taxon>
        <taxon>Neoteleostei</taxon>
        <taxon>Acanthomorphata</taxon>
        <taxon>Eupercaria</taxon>
        <taxon>Sciaenidae</taxon>
        <taxon>Nibea</taxon>
    </lineage>
</organism>
<dbReference type="EMBL" id="CM024804">
    <property type="protein sequence ID" value="KAG8010115.1"/>
    <property type="molecule type" value="Genomic_DNA"/>
</dbReference>
<sequence length="232" mass="26036">MKKTFVCDESMIITIPIGSVRTARVGQLMPERFQCVYKDSFKIFILHGKPKPLGAAQAIAGLFIVILGLVFSNAEGLNANRWSNIMNYTLPCVVYVVAGMLSYAAGRHPNMHVSKLSFSLNIISLFWSIVATCFCAVNLTDHNMQVKENSHCHLLSNISCSLKYRVRMRSLPPLSQQLTELSKGISGLIMTLLAVEKLIAVFLIYWLSKAICRQHFNTLVCHFLQTQKIQIL</sequence>